<dbReference type="NCBIfam" id="TIGR02118">
    <property type="entry name" value="EthD family reductase"/>
    <property type="match status" value="1"/>
</dbReference>
<dbReference type="InterPro" id="IPR011008">
    <property type="entry name" value="Dimeric_a/b-barrel"/>
</dbReference>
<accession>A0A2V1EFI5</accession>
<evidence type="ECO:0000256" key="1">
    <source>
        <dbReference type="ARBA" id="ARBA00005986"/>
    </source>
</evidence>
<dbReference type="PANTHER" id="PTHR40260">
    <property type="entry name" value="BLR8190 PROTEIN"/>
    <property type="match status" value="1"/>
</dbReference>
<keyword evidence="3" id="KW-1185">Reference proteome</keyword>
<dbReference type="PANTHER" id="PTHR40260:SF2">
    <property type="entry name" value="BLR8190 PROTEIN"/>
    <property type="match status" value="1"/>
</dbReference>
<dbReference type="GO" id="GO:0016491">
    <property type="term" value="F:oxidoreductase activity"/>
    <property type="evidence" value="ECO:0007669"/>
    <property type="project" value="InterPro"/>
</dbReference>
<dbReference type="SUPFAM" id="SSF54909">
    <property type="entry name" value="Dimeric alpha+beta barrel"/>
    <property type="match status" value="1"/>
</dbReference>
<organism evidence="2 3">
    <name type="scientific">Periconia macrospinosa</name>
    <dbReference type="NCBI Taxonomy" id="97972"/>
    <lineage>
        <taxon>Eukaryota</taxon>
        <taxon>Fungi</taxon>
        <taxon>Dikarya</taxon>
        <taxon>Ascomycota</taxon>
        <taxon>Pezizomycotina</taxon>
        <taxon>Dothideomycetes</taxon>
        <taxon>Pleosporomycetidae</taxon>
        <taxon>Pleosporales</taxon>
        <taxon>Massarineae</taxon>
        <taxon>Periconiaceae</taxon>
        <taxon>Periconia</taxon>
    </lineage>
</organism>
<proteinExistence type="inferred from homology"/>
<dbReference type="Gene3D" id="3.30.70.100">
    <property type="match status" value="1"/>
</dbReference>
<protein>
    <recommendedName>
        <fullName evidence="4">EthD domain-containing protein</fullName>
    </recommendedName>
</protein>
<sequence>MSKPATVNVLYPRKDGSTFDLKYYLDTHMPMVYKHWNSHGLKSFKVTQYGEGPYTMNCSMEWDSVDAFKTAGTLACATEIFGDISNFSTEQPVIIGGEVVGTS</sequence>
<reference evidence="2 3" key="1">
    <citation type="journal article" date="2018" name="Sci. Rep.">
        <title>Comparative genomics provides insights into the lifestyle and reveals functional heterogeneity of dark septate endophytic fungi.</title>
        <authorList>
            <person name="Knapp D.G."/>
            <person name="Nemeth J.B."/>
            <person name="Barry K."/>
            <person name="Hainaut M."/>
            <person name="Henrissat B."/>
            <person name="Johnson J."/>
            <person name="Kuo A."/>
            <person name="Lim J.H.P."/>
            <person name="Lipzen A."/>
            <person name="Nolan M."/>
            <person name="Ohm R.A."/>
            <person name="Tamas L."/>
            <person name="Grigoriev I.V."/>
            <person name="Spatafora J.W."/>
            <person name="Nagy L.G."/>
            <person name="Kovacs G.M."/>
        </authorList>
    </citation>
    <scope>NUCLEOTIDE SEQUENCE [LARGE SCALE GENOMIC DNA]</scope>
    <source>
        <strain evidence="2 3">DSE2036</strain>
    </source>
</reference>
<dbReference type="InterPro" id="IPR009799">
    <property type="entry name" value="EthD_dom"/>
</dbReference>
<name>A0A2V1EFI5_9PLEO</name>
<dbReference type="AlphaFoldDB" id="A0A2V1EFI5"/>
<comment type="similarity">
    <text evidence="1">Belongs to the tpcK family.</text>
</comment>
<evidence type="ECO:0000313" key="3">
    <source>
        <dbReference type="Proteomes" id="UP000244855"/>
    </source>
</evidence>
<gene>
    <name evidence="2" type="ORF">DM02DRAFT_608307</name>
</gene>
<evidence type="ECO:0000313" key="2">
    <source>
        <dbReference type="EMBL" id="PVI08240.1"/>
    </source>
</evidence>
<evidence type="ECO:0008006" key="4">
    <source>
        <dbReference type="Google" id="ProtNLM"/>
    </source>
</evidence>
<dbReference type="STRING" id="97972.A0A2V1EFI5"/>
<dbReference type="OrthoDB" id="4892971at2759"/>
<dbReference type="EMBL" id="KZ805301">
    <property type="protein sequence ID" value="PVI08240.1"/>
    <property type="molecule type" value="Genomic_DNA"/>
</dbReference>
<dbReference type="Proteomes" id="UP000244855">
    <property type="component" value="Unassembled WGS sequence"/>
</dbReference>